<name>A0ABU9BMI3_9BURK</name>
<sequence length="449" mass="50144">MEDDDERDHSAHVPAFLVHLGLDAQADERSVRKAYAARLKALDQVTQAAAFQDLREAYEAALRWITWQRQVAEREAIDEEQRPVQSVERADDRAPGSTTANERAQDADSLINMSAAPAPPDEDASREDAAEELPTPEIMAGMVFQGFLASRDTGFESEDQAQQALDRAMADERLINLEARTMFEWRVACLLAEGWRPGHEFLFGPASKTFHWEQERRALAMFGRVGAVLDSAIQERLMFYSLGPLAFKANRELIQRLRRDEMPHAGELMRSLPTLRTLVQRYPQWLRMITSQTNFVRWNEAFEAIPAEQREAFERRSPRERSASASPSIRPPAADQLPKRESSWGVVWGLGVVIFMALRLIGGSADHSPRSPYSSSNQSHLSSPPWPSAPASTPAFTPLFDLPPAAPVAPQPRSSAPLSQKPPSSEASRTGSSHVPSREVDRKQPGNTY</sequence>
<feature type="compositionally biased region" description="Basic and acidic residues" evidence="1">
    <location>
        <begin position="75"/>
        <end position="94"/>
    </location>
</feature>
<keyword evidence="3" id="KW-1185">Reference proteome</keyword>
<feature type="region of interest" description="Disordered" evidence="1">
    <location>
        <begin position="309"/>
        <end position="337"/>
    </location>
</feature>
<evidence type="ECO:0000313" key="2">
    <source>
        <dbReference type="EMBL" id="MEK8031166.1"/>
    </source>
</evidence>
<evidence type="ECO:0008006" key="4">
    <source>
        <dbReference type="Google" id="ProtNLM"/>
    </source>
</evidence>
<dbReference type="Proteomes" id="UP001371218">
    <property type="component" value="Unassembled WGS sequence"/>
</dbReference>
<comment type="caution">
    <text evidence="2">The sequence shown here is derived from an EMBL/GenBank/DDBJ whole genome shotgun (WGS) entry which is preliminary data.</text>
</comment>
<dbReference type="RefSeq" id="WP_341425526.1">
    <property type="nucleotide sequence ID" value="NZ_JBBUTG010000004.1"/>
</dbReference>
<feature type="region of interest" description="Disordered" evidence="1">
    <location>
        <begin position="75"/>
        <end position="129"/>
    </location>
</feature>
<evidence type="ECO:0000256" key="1">
    <source>
        <dbReference type="SAM" id="MobiDB-lite"/>
    </source>
</evidence>
<accession>A0ABU9BMI3</accession>
<proteinExistence type="predicted"/>
<feature type="compositionally biased region" description="Polar residues" evidence="1">
    <location>
        <begin position="412"/>
        <end position="435"/>
    </location>
</feature>
<feature type="compositionally biased region" description="Basic and acidic residues" evidence="1">
    <location>
        <begin position="309"/>
        <end position="322"/>
    </location>
</feature>
<feature type="compositionally biased region" description="Low complexity" evidence="1">
    <location>
        <begin position="366"/>
        <end position="400"/>
    </location>
</feature>
<organism evidence="2 3">
    <name type="scientific">Ideonella lacteola</name>
    <dbReference type="NCBI Taxonomy" id="2984193"/>
    <lineage>
        <taxon>Bacteria</taxon>
        <taxon>Pseudomonadati</taxon>
        <taxon>Pseudomonadota</taxon>
        <taxon>Betaproteobacteria</taxon>
        <taxon>Burkholderiales</taxon>
        <taxon>Sphaerotilaceae</taxon>
        <taxon>Ideonella</taxon>
    </lineage>
</organism>
<feature type="compositionally biased region" description="Low complexity" evidence="1">
    <location>
        <begin position="323"/>
        <end position="334"/>
    </location>
</feature>
<feature type="compositionally biased region" description="Basic and acidic residues" evidence="1">
    <location>
        <begin position="436"/>
        <end position="449"/>
    </location>
</feature>
<reference evidence="2 3" key="1">
    <citation type="submission" date="2024-04" db="EMBL/GenBank/DDBJ databases">
        <title>Novel species of the genus Ideonella isolated from streams.</title>
        <authorList>
            <person name="Lu H."/>
        </authorList>
    </citation>
    <scope>NUCLEOTIDE SEQUENCE [LARGE SCALE GENOMIC DNA]</scope>
    <source>
        <strain evidence="2 3">DXS29W</strain>
    </source>
</reference>
<evidence type="ECO:0000313" key="3">
    <source>
        <dbReference type="Proteomes" id="UP001371218"/>
    </source>
</evidence>
<dbReference type="EMBL" id="JBBUTG010000004">
    <property type="protein sequence ID" value="MEK8031166.1"/>
    <property type="molecule type" value="Genomic_DNA"/>
</dbReference>
<gene>
    <name evidence="2" type="ORF">AACH06_10100</name>
</gene>
<feature type="region of interest" description="Disordered" evidence="1">
    <location>
        <begin position="366"/>
        <end position="449"/>
    </location>
</feature>
<protein>
    <recommendedName>
        <fullName evidence="4">J domain-containing protein</fullName>
    </recommendedName>
</protein>
<feature type="compositionally biased region" description="Acidic residues" evidence="1">
    <location>
        <begin position="120"/>
        <end position="129"/>
    </location>
</feature>